<dbReference type="InterPro" id="IPR011042">
    <property type="entry name" value="6-blade_b-propeller_TolB-like"/>
</dbReference>
<comment type="caution">
    <text evidence="3">The sequence shown here is derived from an EMBL/GenBank/DDBJ whole genome shotgun (WGS) entry which is preliminary data.</text>
</comment>
<organism evidence="3 4">
    <name type="scientific">Candidatus Woesebacteria bacterium GW2011_GWC2_31_9</name>
    <dbReference type="NCBI Taxonomy" id="1618586"/>
    <lineage>
        <taxon>Bacteria</taxon>
        <taxon>Candidatus Woeseibacteriota</taxon>
    </lineage>
</organism>
<keyword evidence="1" id="KW-0378">Hydrolase</keyword>
<dbReference type="EMBL" id="LBOI01000010">
    <property type="protein sequence ID" value="KKP31382.1"/>
    <property type="molecule type" value="Genomic_DNA"/>
</dbReference>
<dbReference type="PANTHER" id="PTHR47572:SF4">
    <property type="entry name" value="LACTONASE DRP35"/>
    <property type="match status" value="1"/>
</dbReference>
<dbReference type="SUPFAM" id="SSF63829">
    <property type="entry name" value="Calcium-dependent phosphotriesterase"/>
    <property type="match status" value="1"/>
</dbReference>
<sequence>MKGTETGRPDGMKVDQLGNVYCTGPGGIWIMQPDGKCLGRVMMPEQPANFGWSKIDSMWEVDGVIIYKLIHTK</sequence>
<dbReference type="Pfam" id="PF08450">
    <property type="entry name" value="SGL"/>
    <property type="match status" value="1"/>
</dbReference>
<evidence type="ECO:0000313" key="4">
    <source>
        <dbReference type="Proteomes" id="UP000034803"/>
    </source>
</evidence>
<reference evidence="3 4" key="1">
    <citation type="journal article" date="2015" name="Nature">
        <title>rRNA introns, odd ribosomes, and small enigmatic genomes across a large radiation of phyla.</title>
        <authorList>
            <person name="Brown C.T."/>
            <person name="Hug L.A."/>
            <person name="Thomas B.C."/>
            <person name="Sharon I."/>
            <person name="Castelle C.J."/>
            <person name="Singh A."/>
            <person name="Wilkins M.J."/>
            <person name="Williams K.H."/>
            <person name="Banfield J.F."/>
        </authorList>
    </citation>
    <scope>NUCLEOTIDE SEQUENCE [LARGE SCALE GENOMIC DNA]</scope>
</reference>
<dbReference type="AlphaFoldDB" id="A0A0G0BK01"/>
<evidence type="ECO:0000256" key="1">
    <source>
        <dbReference type="ARBA" id="ARBA00022801"/>
    </source>
</evidence>
<dbReference type="Proteomes" id="UP000034803">
    <property type="component" value="Unassembled WGS sequence"/>
</dbReference>
<evidence type="ECO:0000313" key="3">
    <source>
        <dbReference type="EMBL" id="KKP31382.1"/>
    </source>
</evidence>
<dbReference type="InterPro" id="IPR013658">
    <property type="entry name" value="SGL"/>
</dbReference>
<dbReference type="PANTHER" id="PTHR47572">
    <property type="entry name" value="LIPOPROTEIN-RELATED"/>
    <property type="match status" value="1"/>
</dbReference>
<accession>A0A0G0BK01</accession>
<proteinExistence type="predicted"/>
<feature type="domain" description="SMP-30/Gluconolactonase/LRE-like region" evidence="2">
    <location>
        <begin position="5"/>
        <end position="49"/>
    </location>
</feature>
<feature type="non-terminal residue" evidence="3">
    <location>
        <position position="1"/>
    </location>
</feature>
<dbReference type="Gene3D" id="2.120.10.30">
    <property type="entry name" value="TolB, C-terminal domain"/>
    <property type="match status" value="1"/>
</dbReference>
<dbReference type="InterPro" id="IPR051262">
    <property type="entry name" value="SMP-30/CGR1_Lactonase"/>
</dbReference>
<gene>
    <name evidence="3" type="ORF">UR21_C0010G0024</name>
</gene>
<evidence type="ECO:0000259" key="2">
    <source>
        <dbReference type="Pfam" id="PF08450"/>
    </source>
</evidence>
<name>A0A0G0BK01_9BACT</name>
<protein>
    <submittedName>
        <fullName evidence="3">Gluconolactonase</fullName>
    </submittedName>
</protein>
<dbReference type="GO" id="GO:0016787">
    <property type="term" value="F:hydrolase activity"/>
    <property type="evidence" value="ECO:0007669"/>
    <property type="project" value="UniProtKB-KW"/>
</dbReference>